<dbReference type="Pfam" id="PF02325">
    <property type="entry name" value="CCB3_YggT"/>
    <property type="match status" value="1"/>
</dbReference>
<sequence>MAHLVIVQIANGLSIFFRIATFVMVLYAFLSWFVRPDNAFYRLLARFCQPILAPFRPIAARLIYRGFPFDVSYILAFFAIQVLEYLVMQVLSWILMLI</sequence>
<dbReference type="AlphaFoldDB" id="A0A9D1K5P2"/>
<accession>A0A9D1K5P2</accession>
<dbReference type="InterPro" id="IPR003425">
    <property type="entry name" value="CCB3/YggT"/>
</dbReference>
<dbReference type="Proteomes" id="UP000824140">
    <property type="component" value="Unassembled WGS sequence"/>
</dbReference>
<feature type="transmembrane region" description="Helical" evidence="1">
    <location>
        <begin position="71"/>
        <end position="95"/>
    </location>
</feature>
<evidence type="ECO:0000256" key="1">
    <source>
        <dbReference type="SAM" id="Phobius"/>
    </source>
</evidence>
<evidence type="ECO:0000313" key="3">
    <source>
        <dbReference type="Proteomes" id="UP000824140"/>
    </source>
</evidence>
<keyword evidence="1" id="KW-0472">Membrane</keyword>
<proteinExistence type="predicted"/>
<evidence type="ECO:0000313" key="2">
    <source>
        <dbReference type="EMBL" id="HIS92531.1"/>
    </source>
</evidence>
<keyword evidence="1" id="KW-1133">Transmembrane helix</keyword>
<dbReference type="EMBL" id="DVJN01000114">
    <property type="protein sequence ID" value="HIS92531.1"/>
    <property type="molecule type" value="Genomic_DNA"/>
</dbReference>
<reference evidence="2" key="2">
    <citation type="journal article" date="2021" name="PeerJ">
        <title>Extensive microbial diversity within the chicken gut microbiome revealed by metagenomics and culture.</title>
        <authorList>
            <person name="Gilroy R."/>
            <person name="Ravi A."/>
            <person name="Getino M."/>
            <person name="Pursley I."/>
            <person name="Horton D.L."/>
            <person name="Alikhan N.F."/>
            <person name="Baker D."/>
            <person name="Gharbi K."/>
            <person name="Hall N."/>
            <person name="Watson M."/>
            <person name="Adriaenssens E.M."/>
            <person name="Foster-Nyarko E."/>
            <person name="Jarju S."/>
            <person name="Secka A."/>
            <person name="Antonio M."/>
            <person name="Oren A."/>
            <person name="Chaudhuri R.R."/>
            <person name="La Ragione R."/>
            <person name="Hildebrand F."/>
            <person name="Pallen M.J."/>
        </authorList>
    </citation>
    <scope>NUCLEOTIDE SEQUENCE</scope>
    <source>
        <strain evidence="2">13766</strain>
    </source>
</reference>
<dbReference type="GO" id="GO:0016020">
    <property type="term" value="C:membrane"/>
    <property type="evidence" value="ECO:0007669"/>
    <property type="project" value="InterPro"/>
</dbReference>
<protein>
    <submittedName>
        <fullName evidence="2">YggT family protein</fullName>
    </submittedName>
</protein>
<feature type="transmembrane region" description="Helical" evidence="1">
    <location>
        <begin position="12"/>
        <end position="34"/>
    </location>
</feature>
<name>A0A9D1K5P2_9FIRM</name>
<organism evidence="2 3">
    <name type="scientific">Candidatus Alectryocaccomicrobium excrementavium</name>
    <dbReference type="NCBI Taxonomy" id="2840668"/>
    <lineage>
        <taxon>Bacteria</taxon>
        <taxon>Bacillati</taxon>
        <taxon>Bacillota</taxon>
        <taxon>Clostridia</taxon>
        <taxon>Candidatus Alectryocaccomicrobium</taxon>
    </lineage>
</organism>
<comment type="caution">
    <text evidence="2">The sequence shown here is derived from an EMBL/GenBank/DDBJ whole genome shotgun (WGS) entry which is preliminary data.</text>
</comment>
<keyword evidence="1" id="KW-0812">Transmembrane</keyword>
<reference evidence="2" key="1">
    <citation type="submission" date="2020-10" db="EMBL/GenBank/DDBJ databases">
        <authorList>
            <person name="Gilroy R."/>
        </authorList>
    </citation>
    <scope>NUCLEOTIDE SEQUENCE</scope>
    <source>
        <strain evidence="2">13766</strain>
    </source>
</reference>
<gene>
    <name evidence="2" type="ORF">IAA84_05875</name>
</gene>